<dbReference type="Proteomes" id="UP000274756">
    <property type="component" value="Unassembled WGS sequence"/>
</dbReference>
<evidence type="ECO:0000313" key="1">
    <source>
        <dbReference type="EMBL" id="VDN55652.1"/>
    </source>
</evidence>
<dbReference type="AlphaFoldDB" id="A0A3P7SNJ9"/>
<dbReference type="EMBL" id="UYYG01001153">
    <property type="protein sequence ID" value="VDN55652.1"/>
    <property type="molecule type" value="Genomic_DNA"/>
</dbReference>
<accession>A0A3P7SNJ9</accession>
<dbReference type="OrthoDB" id="5877299at2759"/>
<evidence type="ECO:0000313" key="2">
    <source>
        <dbReference type="Proteomes" id="UP000274756"/>
    </source>
</evidence>
<sequence length="160" mass="16322">MAAAIQGAALQQVAASRALLLRNPLAQAIAVRNLQGLSVQGQLAAIGAQQQLSFLNPAIAAQLQGQSLLLSAAQLPQATQQVPQAYDPAALLTEQARLQFVTSQGANPAFMAAAAARNAATAGTPAIGEQYLGSALTAAIPGYPAVAANTYRALTRFAPY</sequence>
<name>A0A3P7SNJ9_DRAME</name>
<dbReference type="STRING" id="318479.A0A3P7SNJ9"/>
<gene>
    <name evidence="1" type="ORF">DME_LOCUS5625</name>
</gene>
<proteinExistence type="predicted"/>
<protein>
    <submittedName>
        <fullName evidence="1">Uncharacterized protein</fullName>
    </submittedName>
</protein>
<organism evidence="1 2">
    <name type="scientific">Dracunculus medinensis</name>
    <name type="common">Guinea worm</name>
    <dbReference type="NCBI Taxonomy" id="318479"/>
    <lineage>
        <taxon>Eukaryota</taxon>
        <taxon>Metazoa</taxon>
        <taxon>Ecdysozoa</taxon>
        <taxon>Nematoda</taxon>
        <taxon>Chromadorea</taxon>
        <taxon>Rhabditida</taxon>
        <taxon>Spirurina</taxon>
        <taxon>Dracunculoidea</taxon>
        <taxon>Dracunculidae</taxon>
        <taxon>Dracunculus</taxon>
    </lineage>
</organism>
<reference evidence="1 2" key="1">
    <citation type="submission" date="2018-11" db="EMBL/GenBank/DDBJ databases">
        <authorList>
            <consortium name="Pathogen Informatics"/>
        </authorList>
    </citation>
    <scope>NUCLEOTIDE SEQUENCE [LARGE SCALE GENOMIC DNA]</scope>
</reference>
<keyword evidence="2" id="KW-1185">Reference proteome</keyword>